<feature type="chain" id="PRO_5011442105" description="DUF3299 domain-containing protein" evidence="1">
    <location>
        <begin position="24"/>
        <end position="162"/>
    </location>
</feature>
<evidence type="ECO:0000256" key="1">
    <source>
        <dbReference type="SAM" id="SignalP"/>
    </source>
</evidence>
<dbReference type="Proteomes" id="UP000199306">
    <property type="component" value="Unassembled WGS sequence"/>
</dbReference>
<protein>
    <recommendedName>
        <fullName evidence="4">DUF3299 domain-containing protein</fullName>
    </recommendedName>
</protein>
<name>A0A1I5QEM8_9BACT</name>
<evidence type="ECO:0000313" key="3">
    <source>
        <dbReference type="Proteomes" id="UP000199306"/>
    </source>
</evidence>
<evidence type="ECO:0000313" key="2">
    <source>
        <dbReference type="EMBL" id="SFP44597.1"/>
    </source>
</evidence>
<dbReference type="STRING" id="1079859.SAMN04515674_103152"/>
<accession>A0A1I5QEM8</accession>
<dbReference type="AlphaFoldDB" id="A0A1I5QEM8"/>
<reference evidence="2 3" key="1">
    <citation type="submission" date="2016-10" db="EMBL/GenBank/DDBJ databases">
        <authorList>
            <person name="de Groot N.N."/>
        </authorList>
    </citation>
    <scope>NUCLEOTIDE SEQUENCE [LARGE SCALE GENOMIC DNA]</scope>
    <source>
        <strain evidence="3">E92,LMG 26720,CCM 7988</strain>
    </source>
</reference>
<keyword evidence="3" id="KW-1185">Reference proteome</keyword>
<dbReference type="PROSITE" id="PS51257">
    <property type="entry name" value="PROKAR_LIPOPROTEIN"/>
    <property type="match status" value="1"/>
</dbReference>
<gene>
    <name evidence="2" type="ORF">SAMN04515674_103152</name>
</gene>
<proteinExistence type="predicted"/>
<dbReference type="EMBL" id="FOXH01000003">
    <property type="protein sequence ID" value="SFP44597.1"/>
    <property type="molecule type" value="Genomic_DNA"/>
</dbReference>
<sequence>MNLRKTVYTFLISGLILGCFVAATPEQKTEVKTLPAEPAKVTWEMLKDVTFKKKWYPQESIFMLYPTFGPGIKKMEGKEIIIKGYLIPVDASTNMYVLSAFPYSQCFFCGGAGPESVMSLKFRKNSKKFKTDEMHTLSGVLQLNADDVYEMNYILKDADIED</sequence>
<organism evidence="2 3">
    <name type="scientific">Pseudarcicella hirudinis</name>
    <dbReference type="NCBI Taxonomy" id="1079859"/>
    <lineage>
        <taxon>Bacteria</taxon>
        <taxon>Pseudomonadati</taxon>
        <taxon>Bacteroidota</taxon>
        <taxon>Cytophagia</taxon>
        <taxon>Cytophagales</taxon>
        <taxon>Flectobacillaceae</taxon>
        <taxon>Pseudarcicella</taxon>
    </lineage>
</organism>
<feature type="signal peptide" evidence="1">
    <location>
        <begin position="1"/>
        <end position="23"/>
    </location>
</feature>
<evidence type="ECO:0008006" key="4">
    <source>
        <dbReference type="Google" id="ProtNLM"/>
    </source>
</evidence>
<dbReference type="Gene3D" id="2.40.50.870">
    <property type="entry name" value="Protein of unknown function (DUF3299)"/>
    <property type="match status" value="1"/>
</dbReference>
<keyword evidence="1" id="KW-0732">Signal</keyword>